<dbReference type="SUPFAM" id="SSF88697">
    <property type="entry name" value="PUA domain-like"/>
    <property type="match status" value="1"/>
</dbReference>
<evidence type="ECO:0000313" key="1">
    <source>
        <dbReference type="EMBL" id="CAA9242996.1"/>
    </source>
</evidence>
<accession>A0A6J4I7B0</accession>
<proteinExistence type="predicted"/>
<dbReference type="InterPro" id="IPR015947">
    <property type="entry name" value="PUA-like_sf"/>
</dbReference>
<gene>
    <name evidence="1" type="ORF">AVDCRST_MAG76-1870</name>
</gene>
<protein>
    <submittedName>
        <fullName evidence="1">Uncharacterized protein</fullName>
    </submittedName>
</protein>
<dbReference type="EMBL" id="CADCSZ010000113">
    <property type="protein sequence ID" value="CAA9242996.1"/>
    <property type="molecule type" value="Genomic_DNA"/>
</dbReference>
<organism evidence="1">
    <name type="scientific">uncultured Acidimicrobiales bacterium</name>
    <dbReference type="NCBI Taxonomy" id="310071"/>
    <lineage>
        <taxon>Bacteria</taxon>
        <taxon>Bacillati</taxon>
        <taxon>Actinomycetota</taxon>
        <taxon>Acidimicrobiia</taxon>
        <taxon>Acidimicrobiales</taxon>
        <taxon>environmental samples</taxon>
    </lineage>
</organism>
<sequence length="139" mass="15034">MLRDGTEVAAWVFKANPDVWDVEGHLARHGSVERWCVVPGYRGDLLAAGQPAVLWLTGRRAGVIAVGTVTGGASCDLDPVQGRLRRWAPVRLVAVDPVHKATLLADPRFQRPEVVRTPRLGSPLALTRAELDAVEESLG</sequence>
<reference evidence="1" key="1">
    <citation type="submission" date="2020-02" db="EMBL/GenBank/DDBJ databases">
        <authorList>
            <person name="Meier V. D."/>
        </authorList>
    </citation>
    <scope>NUCLEOTIDE SEQUENCE</scope>
    <source>
        <strain evidence="1">AVDCRST_MAG76</strain>
    </source>
</reference>
<dbReference type="AlphaFoldDB" id="A0A6J4I7B0"/>
<name>A0A6J4I7B0_9ACTN</name>